<sequence length="158" mass="17926">MVAMEVAGAAWRASIRSKARVEAVRVPSLKEVHVVVDGRWAVSVKVVERAWRVPPRLLARYAAMLLRHSRDYGRRARLLLVVPRLTSGALRLALRKRWFRVLPLSSVGVRGLAWWLLALLEELAAGIPSRSRALHALLEELRRSRRDTAGATLRNRME</sequence>
<evidence type="ECO:0000313" key="2">
    <source>
        <dbReference type="Proteomes" id="UP000058613"/>
    </source>
</evidence>
<gene>
    <name evidence="1" type="ORF">Pyrde_0715</name>
</gene>
<proteinExistence type="predicted"/>
<organism evidence="1 2">
    <name type="scientific">Pyrodictium delaneyi</name>
    <dbReference type="NCBI Taxonomy" id="1273541"/>
    <lineage>
        <taxon>Archaea</taxon>
        <taxon>Thermoproteota</taxon>
        <taxon>Thermoprotei</taxon>
        <taxon>Desulfurococcales</taxon>
        <taxon>Pyrodictiaceae</taxon>
        <taxon>Pyrodictium</taxon>
    </lineage>
</organism>
<dbReference type="KEGG" id="pdl:Pyrde_0715"/>
<dbReference type="STRING" id="1273541.Pyrde_0715"/>
<name>A0A0P0N2T8_9CREN</name>
<reference evidence="1 2" key="1">
    <citation type="submission" date="2015-10" db="EMBL/GenBank/DDBJ databases">
        <title>Complete genome sequence of hyperthermophilic archaeon Pyrodictium delaneyi Su06.</title>
        <authorList>
            <person name="Jung J.-H."/>
            <person name="Lin J."/>
            <person name="Holden J.F."/>
            <person name="Park C.-S."/>
        </authorList>
    </citation>
    <scope>NUCLEOTIDE SEQUENCE [LARGE SCALE GENOMIC DNA]</scope>
    <source>
        <strain evidence="1 2">Su06</strain>
    </source>
</reference>
<protein>
    <submittedName>
        <fullName evidence="1">Uncharacterized protein</fullName>
    </submittedName>
</protein>
<dbReference type="EMBL" id="CP013011">
    <property type="protein sequence ID" value="ALL00765.1"/>
    <property type="molecule type" value="Genomic_DNA"/>
</dbReference>
<dbReference type="Proteomes" id="UP000058613">
    <property type="component" value="Chromosome"/>
</dbReference>
<dbReference type="AlphaFoldDB" id="A0A0P0N2T8"/>
<evidence type="ECO:0000313" key="1">
    <source>
        <dbReference type="EMBL" id="ALL00765.1"/>
    </source>
</evidence>
<accession>A0A0P0N2T8</accession>